<gene>
    <name evidence="11" type="ORF">B9Z65_1230</name>
</gene>
<sequence>MPPKHVHRVRKQKARARQASSQPAQPTIDSNALEIIPSVQEARRAEVRAELKSQRPDTKISGKKAKRLEHYIDTKLKKEENQELIKKLAAGQKEVDRSLYRSAKDLGRRKDTKREALRRALEEEKEGINVESNRALLYQKREEPKVDHVADEEEESESDDEVTTKQTGSGSVRPAGLFGTGLKRPLELDDTGRPQIKKRKRRKVKHTKPVDFNVVLDGSEGSDLGDEGVNGDNEDSDEWNGFSDEDKEPQNTTGIGTENEREEDESEPSGSDVESESDEESDDSTEDEDGSSTSSPPDGSASRTSLFKEWAEQQRNKALGYTPSRNDTDLPPATPASINYQPKPYDAVSAPAVGPLRTSLEAATASALVKRSDDIHEARLKLPVVQEEQRIMEAIHSNRITIVCGATGSGKTTQVPQMMFESGYGSKIGEASSTSVADKRTKGMIGVTQPRRVAATSVADRVATEMGDMKNRVGHQVRFDSAVGPSTAIKFMTDGILLREVASDFTLSRYSAIVIDEAHERSVNTDILIGLLSRIVDLRDDLTKENPDKFYPLKLVVMSATMRVEDFTRNNVLFKNGPPPIVQAEGRQYPVVNHFARQTKRDYLEEMFSKVSRGHRKLPKGGMLVFLTGQAEILTLMKRLQQAFSTTASQPIAKFHRGRSGPVEAEDIVNEDENPRLNGEETSDEDEIHGLDDDEDKEFEIEENQQIEEQQKVHILPLYSQLPTSQQSKVFDPPPDGSRLIVLATNVAETSLTIPGIRYVFDCGRAKEKQYDTQTGVQTFEVNWISKASASQRTGRAGRTGPGHCYRLYSSAVFERDFAEYTVPEILRSPVENVALMVKGVDFPNVASFPFPTPPDRHALARAEQLLKYLSAISRDGKITDIGRALTNYPVNPRYGRMLLLAAPHGLLAHTIALVSALAIPELLIPENQVSPRRLNSASDDASSSDSDDARSNRREDSAASTAAAEKFKAYKVAQGTLSRWDARCDALKLLTAFVLCSDPSTLSSRCEELFVREKGMREALELRTQLVRIVQGQGPGTTTEKLTKLSVLKDDQRAKLKYILAAGFADQVAIRKDLLGEVGGEGRAPRRAIEVPYRTLVRSYEAGARTEETERDVFVHPGSVLSRCGVKDMPQFVVYGQLSRAARKVVGGEDAGGRTRMHPLTTVSGKQLLALMEGTELLETGKPIGKVEVLPRGEDGKERRECWVGVSLKGDGTRWEMGSRKERQIRVSGSWRTEKVLG</sequence>
<dbReference type="EC" id="3.6.4.13" evidence="2"/>
<protein>
    <recommendedName>
        <fullName evidence="2">RNA helicase</fullName>
        <ecNumber evidence="2">3.6.4.13</ecNumber>
    </recommendedName>
</protein>
<feature type="region of interest" description="Disordered" evidence="8">
    <location>
        <begin position="656"/>
        <end position="690"/>
    </location>
</feature>
<dbReference type="Pfam" id="PF00270">
    <property type="entry name" value="DEAD"/>
    <property type="match status" value="1"/>
</dbReference>
<dbReference type="GO" id="GO:0005730">
    <property type="term" value="C:nucleolus"/>
    <property type="evidence" value="ECO:0007669"/>
    <property type="project" value="TreeGrafter"/>
</dbReference>
<feature type="domain" description="Helicase C-terminal" evidence="10">
    <location>
        <begin position="639"/>
        <end position="842"/>
    </location>
</feature>
<evidence type="ECO:0000256" key="2">
    <source>
        <dbReference type="ARBA" id="ARBA00012552"/>
    </source>
</evidence>
<evidence type="ECO:0000256" key="8">
    <source>
        <dbReference type="SAM" id="MobiDB-lite"/>
    </source>
</evidence>
<evidence type="ECO:0000256" key="1">
    <source>
        <dbReference type="ARBA" id="ARBA00008792"/>
    </source>
</evidence>
<evidence type="ECO:0000256" key="6">
    <source>
        <dbReference type="ARBA" id="ARBA00022840"/>
    </source>
</evidence>
<keyword evidence="5" id="KW-0347">Helicase</keyword>
<feature type="compositionally biased region" description="Basic residues" evidence="8">
    <location>
        <begin position="195"/>
        <end position="207"/>
    </location>
</feature>
<dbReference type="PROSITE" id="PS00690">
    <property type="entry name" value="DEAH_ATP_HELICASE"/>
    <property type="match status" value="1"/>
</dbReference>
<feature type="region of interest" description="Disordered" evidence="8">
    <location>
        <begin position="1"/>
        <end position="32"/>
    </location>
</feature>
<dbReference type="Pfam" id="PF00271">
    <property type="entry name" value="Helicase_C"/>
    <property type="match status" value="1"/>
</dbReference>
<keyword evidence="12" id="KW-1185">Reference proteome</keyword>
<feature type="region of interest" description="Disordered" evidence="8">
    <location>
        <begin position="933"/>
        <end position="961"/>
    </location>
</feature>
<feature type="compositionally biased region" description="Acidic residues" evidence="8">
    <location>
        <begin position="681"/>
        <end position="690"/>
    </location>
</feature>
<feature type="domain" description="Helicase ATP-binding" evidence="9">
    <location>
        <begin position="392"/>
        <end position="580"/>
    </location>
</feature>
<dbReference type="GO" id="GO:0003723">
    <property type="term" value="F:RNA binding"/>
    <property type="evidence" value="ECO:0007669"/>
    <property type="project" value="TreeGrafter"/>
</dbReference>
<dbReference type="PANTHER" id="PTHR18934:SF99">
    <property type="entry name" value="ATP-DEPENDENT RNA HELICASE DHX37-RELATED"/>
    <property type="match status" value="1"/>
</dbReference>
<dbReference type="GO" id="GO:0000462">
    <property type="term" value="P:maturation of SSU-rRNA from tricistronic rRNA transcript (SSU-rRNA, 5.8S rRNA, LSU-rRNA)"/>
    <property type="evidence" value="ECO:0007669"/>
    <property type="project" value="TreeGrafter"/>
</dbReference>
<dbReference type="SUPFAM" id="SSF52540">
    <property type="entry name" value="P-loop containing nucleoside triphosphate hydrolases"/>
    <property type="match status" value="1"/>
</dbReference>
<dbReference type="AlphaFoldDB" id="A0A2P7YQ10"/>
<keyword evidence="6" id="KW-0067">ATP-binding</keyword>
<dbReference type="EMBL" id="NHZQ01000404">
    <property type="protein sequence ID" value="PSK38039.1"/>
    <property type="molecule type" value="Genomic_DNA"/>
</dbReference>
<dbReference type="PANTHER" id="PTHR18934">
    <property type="entry name" value="ATP-DEPENDENT RNA HELICASE"/>
    <property type="match status" value="1"/>
</dbReference>
<dbReference type="InterPro" id="IPR007502">
    <property type="entry name" value="Helicase-assoc_dom"/>
</dbReference>
<dbReference type="InterPro" id="IPR027417">
    <property type="entry name" value="P-loop_NTPase"/>
</dbReference>
<dbReference type="OrthoDB" id="10253254at2759"/>
<dbReference type="SMART" id="SM00487">
    <property type="entry name" value="DEXDc"/>
    <property type="match status" value="1"/>
</dbReference>
<dbReference type="FunFam" id="3.40.50.300:FF:000637">
    <property type="entry name" value="ATP-dependent RNA helicase DHX37/DHR1"/>
    <property type="match status" value="1"/>
</dbReference>
<feature type="compositionally biased region" description="Basic and acidic residues" evidence="8">
    <location>
        <begin position="139"/>
        <end position="149"/>
    </location>
</feature>
<dbReference type="GO" id="GO:1990904">
    <property type="term" value="C:ribonucleoprotein complex"/>
    <property type="evidence" value="ECO:0007669"/>
    <property type="project" value="UniProtKB-ARBA"/>
</dbReference>
<dbReference type="GO" id="GO:0003724">
    <property type="term" value="F:RNA helicase activity"/>
    <property type="evidence" value="ECO:0007669"/>
    <property type="project" value="UniProtKB-EC"/>
</dbReference>
<dbReference type="InterPro" id="IPR014001">
    <property type="entry name" value="Helicase_ATP-bd"/>
</dbReference>
<dbReference type="InterPro" id="IPR011709">
    <property type="entry name" value="DEAD-box_helicase_OB_fold"/>
</dbReference>
<dbReference type="GO" id="GO:0005524">
    <property type="term" value="F:ATP binding"/>
    <property type="evidence" value="ECO:0007669"/>
    <property type="project" value="UniProtKB-KW"/>
</dbReference>
<accession>A0A2P7YQ10</accession>
<dbReference type="InterPro" id="IPR001650">
    <property type="entry name" value="Helicase_C-like"/>
</dbReference>
<dbReference type="CDD" id="cd18791">
    <property type="entry name" value="SF2_C_RHA"/>
    <property type="match status" value="1"/>
</dbReference>
<dbReference type="Pfam" id="PF07717">
    <property type="entry name" value="OB_NTP_bind"/>
    <property type="match status" value="1"/>
</dbReference>
<dbReference type="PROSITE" id="PS51194">
    <property type="entry name" value="HELICASE_CTER"/>
    <property type="match status" value="1"/>
</dbReference>
<feature type="region of interest" description="Disordered" evidence="8">
    <location>
        <begin position="318"/>
        <end position="342"/>
    </location>
</feature>
<comment type="caution">
    <text evidence="11">The sequence shown here is derived from an EMBL/GenBank/DDBJ whole genome shotgun (WGS) entry which is preliminary data.</text>
</comment>
<evidence type="ECO:0000256" key="4">
    <source>
        <dbReference type="ARBA" id="ARBA00022801"/>
    </source>
</evidence>
<evidence type="ECO:0000313" key="11">
    <source>
        <dbReference type="EMBL" id="PSK38039.1"/>
    </source>
</evidence>
<name>A0A2P7YQ10_9PEZI</name>
<dbReference type="SMART" id="SM00490">
    <property type="entry name" value="HELICc"/>
    <property type="match status" value="1"/>
</dbReference>
<feature type="compositionally biased region" description="Acidic residues" evidence="8">
    <location>
        <begin position="150"/>
        <end position="161"/>
    </location>
</feature>
<feature type="compositionally biased region" description="Low complexity" evidence="8">
    <location>
        <begin position="17"/>
        <end position="26"/>
    </location>
</feature>
<feature type="compositionally biased region" description="Low complexity" evidence="8">
    <location>
        <begin position="933"/>
        <end position="945"/>
    </location>
</feature>
<dbReference type="PROSITE" id="PS51192">
    <property type="entry name" value="HELICASE_ATP_BIND_1"/>
    <property type="match status" value="1"/>
</dbReference>
<dbReference type="Gene3D" id="3.40.50.300">
    <property type="entry name" value="P-loop containing nucleotide triphosphate hydrolases"/>
    <property type="match status" value="2"/>
</dbReference>
<feature type="compositionally biased region" description="Acidic residues" evidence="8">
    <location>
        <begin position="232"/>
        <end position="247"/>
    </location>
</feature>
<evidence type="ECO:0000256" key="5">
    <source>
        <dbReference type="ARBA" id="ARBA00022806"/>
    </source>
</evidence>
<keyword evidence="4" id="KW-0378">Hydrolase</keyword>
<dbReference type="Gene3D" id="1.20.120.1080">
    <property type="match status" value="1"/>
</dbReference>
<evidence type="ECO:0000259" key="9">
    <source>
        <dbReference type="PROSITE" id="PS51192"/>
    </source>
</evidence>
<organism evidence="11 12">
    <name type="scientific">Elsinoe australis</name>
    <dbReference type="NCBI Taxonomy" id="40998"/>
    <lineage>
        <taxon>Eukaryota</taxon>
        <taxon>Fungi</taxon>
        <taxon>Dikarya</taxon>
        <taxon>Ascomycota</taxon>
        <taxon>Pezizomycotina</taxon>
        <taxon>Dothideomycetes</taxon>
        <taxon>Dothideomycetidae</taxon>
        <taxon>Myriangiales</taxon>
        <taxon>Elsinoaceae</taxon>
        <taxon>Elsinoe</taxon>
    </lineage>
</organism>
<comment type="similarity">
    <text evidence="1">Belongs to the DEAD box helicase family. DEAH subfamily.</text>
</comment>
<dbReference type="STRING" id="40998.A0A2P7YQ10"/>
<keyword evidence="3" id="KW-0547">Nucleotide-binding</keyword>
<comment type="catalytic activity">
    <reaction evidence="7">
        <text>ATP + H2O = ADP + phosphate + H(+)</text>
        <dbReference type="Rhea" id="RHEA:13065"/>
        <dbReference type="ChEBI" id="CHEBI:15377"/>
        <dbReference type="ChEBI" id="CHEBI:15378"/>
        <dbReference type="ChEBI" id="CHEBI:30616"/>
        <dbReference type="ChEBI" id="CHEBI:43474"/>
        <dbReference type="ChEBI" id="CHEBI:456216"/>
        <dbReference type="EC" id="3.6.4.13"/>
    </reaction>
</comment>
<dbReference type="InterPro" id="IPR048333">
    <property type="entry name" value="HA2_WH"/>
</dbReference>
<evidence type="ECO:0000313" key="12">
    <source>
        <dbReference type="Proteomes" id="UP000243723"/>
    </source>
</evidence>
<feature type="compositionally biased region" description="Acidic residues" evidence="8">
    <location>
        <begin position="260"/>
        <end position="290"/>
    </location>
</feature>
<feature type="compositionally biased region" description="Basic residues" evidence="8">
    <location>
        <begin position="1"/>
        <end position="16"/>
    </location>
</feature>
<feature type="region of interest" description="Disordered" evidence="8">
    <location>
        <begin position="138"/>
        <end position="304"/>
    </location>
</feature>
<evidence type="ECO:0000256" key="3">
    <source>
        <dbReference type="ARBA" id="ARBA00022741"/>
    </source>
</evidence>
<dbReference type="CDD" id="cd17982">
    <property type="entry name" value="DEXHc_DHX37"/>
    <property type="match status" value="1"/>
</dbReference>
<proteinExistence type="inferred from homology"/>
<dbReference type="Pfam" id="PF21010">
    <property type="entry name" value="HA2_C"/>
    <property type="match status" value="1"/>
</dbReference>
<dbReference type="InterPro" id="IPR002464">
    <property type="entry name" value="DNA/RNA_helicase_DEAH_CS"/>
</dbReference>
<dbReference type="InterPro" id="IPR011545">
    <property type="entry name" value="DEAD/DEAH_box_helicase_dom"/>
</dbReference>
<feature type="compositionally biased region" description="Basic and acidic residues" evidence="8">
    <location>
        <begin position="948"/>
        <end position="958"/>
    </location>
</feature>
<dbReference type="SMART" id="SM00847">
    <property type="entry name" value="HA2"/>
    <property type="match status" value="1"/>
</dbReference>
<dbReference type="Proteomes" id="UP000243723">
    <property type="component" value="Unassembled WGS sequence"/>
</dbReference>
<evidence type="ECO:0000259" key="10">
    <source>
        <dbReference type="PROSITE" id="PS51194"/>
    </source>
</evidence>
<evidence type="ECO:0000256" key="7">
    <source>
        <dbReference type="ARBA" id="ARBA00047984"/>
    </source>
</evidence>
<reference evidence="11 12" key="1">
    <citation type="submission" date="2017-05" db="EMBL/GenBank/DDBJ databases">
        <title>Draft genome sequence of Elsinoe australis.</title>
        <authorList>
            <person name="Cheng Q."/>
        </authorList>
    </citation>
    <scope>NUCLEOTIDE SEQUENCE [LARGE SCALE GENOMIC DNA]</scope>
    <source>
        <strain evidence="11 12">NL1</strain>
    </source>
</reference>
<dbReference type="Pfam" id="PF04408">
    <property type="entry name" value="WHD_HA2"/>
    <property type="match status" value="1"/>
</dbReference>
<dbReference type="GO" id="GO:0016787">
    <property type="term" value="F:hydrolase activity"/>
    <property type="evidence" value="ECO:0007669"/>
    <property type="project" value="UniProtKB-KW"/>
</dbReference>
<feature type="compositionally biased region" description="Low complexity" evidence="8">
    <location>
        <begin position="291"/>
        <end position="300"/>
    </location>
</feature>